<name>B9SSG2_RICCO</name>
<dbReference type="EMBL" id="EQ974113">
    <property type="protein sequence ID" value="EEF33460.1"/>
    <property type="molecule type" value="Genomic_DNA"/>
</dbReference>
<dbReference type="Proteomes" id="UP000008311">
    <property type="component" value="Unassembled WGS sequence"/>
</dbReference>
<dbReference type="InParanoid" id="B9SSG2"/>
<gene>
    <name evidence="2" type="ORF">RCOM_1061270</name>
</gene>
<feature type="compositionally biased region" description="Polar residues" evidence="1">
    <location>
        <begin position="17"/>
        <end position="27"/>
    </location>
</feature>
<feature type="region of interest" description="Disordered" evidence="1">
    <location>
        <begin position="17"/>
        <end position="57"/>
    </location>
</feature>
<evidence type="ECO:0000313" key="3">
    <source>
        <dbReference type="Proteomes" id="UP000008311"/>
    </source>
</evidence>
<organism evidence="2 3">
    <name type="scientific">Ricinus communis</name>
    <name type="common">Castor bean</name>
    <dbReference type="NCBI Taxonomy" id="3988"/>
    <lineage>
        <taxon>Eukaryota</taxon>
        <taxon>Viridiplantae</taxon>
        <taxon>Streptophyta</taxon>
        <taxon>Embryophyta</taxon>
        <taxon>Tracheophyta</taxon>
        <taxon>Spermatophyta</taxon>
        <taxon>Magnoliopsida</taxon>
        <taxon>eudicotyledons</taxon>
        <taxon>Gunneridae</taxon>
        <taxon>Pentapetalae</taxon>
        <taxon>rosids</taxon>
        <taxon>fabids</taxon>
        <taxon>Malpighiales</taxon>
        <taxon>Euphorbiaceae</taxon>
        <taxon>Acalyphoideae</taxon>
        <taxon>Acalypheae</taxon>
        <taxon>Ricinus</taxon>
    </lineage>
</organism>
<dbReference type="AlphaFoldDB" id="B9SSG2"/>
<evidence type="ECO:0000313" key="2">
    <source>
        <dbReference type="EMBL" id="EEF33460.1"/>
    </source>
</evidence>
<evidence type="ECO:0000256" key="1">
    <source>
        <dbReference type="SAM" id="MobiDB-lite"/>
    </source>
</evidence>
<keyword evidence="3" id="KW-1185">Reference proteome</keyword>
<protein>
    <submittedName>
        <fullName evidence="2">Uncharacterized protein</fullName>
    </submittedName>
</protein>
<sequence>MKRIFVVKNTQTGAASAFSMSNNSLAPSTEPPPHPPLSNTQSEHSNPFLKSGPRQPHQGWKFGGSFALNPTLYKVTEAKAEIKHGVFLLSVPKVTTPTNEVSLFLAVVMGICLSS</sequence>
<reference evidence="3" key="1">
    <citation type="journal article" date="2010" name="Nat. Biotechnol.">
        <title>Draft genome sequence of the oilseed species Ricinus communis.</title>
        <authorList>
            <person name="Chan A.P."/>
            <person name="Crabtree J."/>
            <person name="Zhao Q."/>
            <person name="Lorenzi H."/>
            <person name="Orvis J."/>
            <person name="Puiu D."/>
            <person name="Melake-Berhan A."/>
            <person name="Jones K.M."/>
            <person name="Redman J."/>
            <person name="Chen G."/>
            <person name="Cahoon E.B."/>
            <person name="Gedil M."/>
            <person name="Stanke M."/>
            <person name="Haas B.J."/>
            <person name="Wortman J.R."/>
            <person name="Fraser-Liggett C.M."/>
            <person name="Ravel J."/>
            <person name="Rabinowicz P.D."/>
        </authorList>
    </citation>
    <scope>NUCLEOTIDE SEQUENCE [LARGE SCALE GENOMIC DNA]</scope>
    <source>
        <strain evidence="3">cv. Hale</strain>
    </source>
</reference>
<proteinExistence type="predicted"/>
<accession>B9SSG2</accession>